<dbReference type="STRING" id="390640.SAMN04488034_102467"/>
<comment type="similarity">
    <text evidence="1 2">Belongs to the glycosyl hydrolase 13 family.</text>
</comment>
<dbReference type="SMART" id="SM00642">
    <property type="entry name" value="Aamy"/>
    <property type="match status" value="1"/>
</dbReference>
<dbReference type="OrthoDB" id="9806009at2"/>
<dbReference type="EMBL" id="FNUG01000002">
    <property type="protein sequence ID" value="SEE81780.1"/>
    <property type="molecule type" value="Genomic_DNA"/>
</dbReference>
<dbReference type="PANTHER" id="PTHR10357:SF219">
    <property type="entry name" value="MALTOSE ALPHA-D-GLUCOSYLTRANSFERASE"/>
    <property type="match status" value="1"/>
</dbReference>
<dbReference type="Gene3D" id="3.90.400.10">
    <property type="entry name" value="Oligo-1,6-glucosidase, Domain 2"/>
    <property type="match status" value="1"/>
</dbReference>
<name>A0A1H5LXV4_9FLAO</name>
<dbReference type="InterPro" id="IPR006046">
    <property type="entry name" value="Alpha_amylase"/>
</dbReference>
<dbReference type="SUPFAM" id="SSF51011">
    <property type="entry name" value="Glycosyl hydrolase domain"/>
    <property type="match status" value="1"/>
</dbReference>
<accession>A0A1H5LXV4</accession>
<sequence>MNKFWYKNAIFYSLDVETFKDSNDDGTGDFEGLRNGLSYLSSLGVTCLWLLPIFDTPNRDNGYDVRDYYKIDPRLGDLGHFAQLLDAAEEEGMRVIIDLSVNHTSIEHFWFQEARKDKKSRYRDYYIWVDEKPEDPEPNMMAGDGESGSSWKYDRKAKAYYYHSFYPHQPDLNLSNPDVQKEIFRIMHFWLKLGVSGFRIDAAPHMFKEKGRMDFDGDPHEIFRNFREFVETQKPDAILLAEVDLDPNDYNKFLGNEDQMHMLFNFYVNNFIYLAFAREEATPLAKAMERMPESITEKEQLAIFLRNHDELNLDKLKKNEREEVFKAFAPKENMRIFGRGIRRRLASILGNDRKKMELAHSLLFTLPGTPVLRYGEEIGMGEDLSMEGRSSVRTVMQWSSEKNGGFSNAPKAKLIRNVISGGEFGYEKVNVSDQHRDPDSFLNWISKAIDYRKEFPEFGWGRCRIIDTANPKVLGYFTKSDKGIGIAFHNFSDKEMTVEFQLEGEKDLKNIIDIFGNMRYDPFDPEKGEITLTPYGYRWLHKRKMYL</sequence>
<keyword evidence="5" id="KW-0808">Transferase</keyword>
<dbReference type="PANTHER" id="PTHR10357">
    <property type="entry name" value="ALPHA-AMYLASE FAMILY MEMBER"/>
    <property type="match status" value="1"/>
</dbReference>
<dbReference type="GO" id="GO:0004556">
    <property type="term" value="F:alpha-amylase activity"/>
    <property type="evidence" value="ECO:0007669"/>
    <property type="project" value="UniProtKB-UniRule"/>
</dbReference>
<keyword evidence="3" id="KW-0326">Glycosidase</keyword>
<keyword evidence="6" id="KW-1185">Reference proteome</keyword>
<evidence type="ECO:0000313" key="5">
    <source>
        <dbReference type="EMBL" id="SEE81780.1"/>
    </source>
</evidence>
<keyword evidence="3" id="KW-0378">Hydrolase</keyword>
<dbReference type="InterPro" id="IPR006047">
    <property type="entry name" value="GH13_cat_dom"/>
</dbReference>
<dbReference type="Pfam" id="PF22157">
    <property type="entry name" value="SupH-like_C"/>
    <property type="match status" value="1"/>
</dbReference>
<evidence type="ECO:0000256" key="3">
    <source>
        <dbReference type="RuleBase" id="RU361134"/>
    </source>
</evidence>
<evidence type="ECO:0000259" key="4">
    <source>
        <dbReference type="SMART" id="SM00642"/>
    </source>
</evidence>
<dbReference type="InterPro" id="IPR017853">
    <property type="entry name" value="GH"/>
</dbReference>
<dbReference type="GO" id="GO:0016740">
    <property type="term" value="F:transferase activity"/>
    <property type="evidence" value="ECO:0007669"/>
    <property type="project" value="UniProtKB-KW"/>
</dbReference>
<proteinExistence type="inferred from homology"/>
<dbReference type="Proteomes" id="UP000199448">
    <property type="component" value="Unassembled WGS sequence"/>
</dbReference>
<organism evidence="5 6">
    <name type="scientific">Salinimicrobium catena</name>
    <dbReference type="NCBI Taxonomy" id="390640"/>
    <lineage>
        <taxon>Bacteria</taxon>
        <taxon>Pseudomonadati</taxon>
        <taxon>Bacteroidota</taxon>
        <taxon>Flavobacteriia</taxon>
        <taxon>Flavobacteriales</taxon>
        <taxon>Flavobacteriaceae</taxon>
        <taxon>Salinimicrobium</taxon>
    </lineage>
</organism>
<dbReference type="GO" id="GO:0005975">
    <property type="term" value="P:carbohydrate metabolic process"/>
    <property type="evidence" value="ECO:0007669"/>
    <property type="project" value="InterPro"/>
</dbReference>
<reference evidence="5 6" key="1">
    <citation type="submission" date="2016-10" db="EMBL/GenBank/DDBJ databases">
        <authorList>
            <person name="de Groot N.N."/>
        </authorList>
    </citation>
    <scope>NUCLEOTIDE SEQUENCE [LARGE SCALE GENOMIC DNA]</scope>
    <source>
        <strain evidence="5 6">DSM 23553</strain>
    </source>
</reference>
<dbReference type="CDD" id="cd11334">
    <property type="entry name" value="AmyAc_TreS"/>
    <property type="match status" value="1"/>
</dbReference>
<gene>
    <name evidence="5" type="ORF">SAMN04488034_102467</name>
</gene>
<feature type="domain" description="Glycosyl hydrolase family 13 catalytic" evidence="4">
    <location>
        <begin position="13"/>
        <end position="416"/>
    </location>
</feature>
<dbReference type="RefSeq" id="WP_093112777.1">
    <property type="nucleotide sequence ID" value="NZ_FNGG01000002.1"/>
</dbReference>
<dbReference type="EC" id="3.2.1.1" evidence="3"/>
<evidence type="ECO:0000256" key="2">
    <source>
        <dbReference type="RuleBase" id="RU003615"/>
    </source>
</evidence>
<evidence type="ECO:0000256" key="1">
    <source>
        <dbReference type="ARBA" id="ARBA00008061"/>
    </source>
</evidence>
<evidence type="ECO:0000313" key="6">
    <source>
        <dbReference type="Proteomes" id="UP000199448"/>
    </source>
</evidence>
<dbReference type="Gene3D" id="3.20.20.80">
    <property type="entry name" value="Glycosidases"/>
    <property type="match status" value="1"/>
</dbReference>
<dbReference type="GO" id="GO:0043169">
    <property type="term" value="F:cation binding"/>
    <property type="evidence" value="ECO:0007669"/>
    <property type="project" value="InterPro"/>
</dbReference>
<protein>
    <recommendedName>
        <fullName evidence="3">Alpha-amylase</fullName>
        <ecNumber evidence="3">3.2.1.1</ecNumber>
    </recommendedName>
</protein>
<dbReference type="InterPro" id="IPR054049">
    <property type="entry name" value="SupH-like_C"/>
</dbReference>
<dbReference type="PRINTS" id="PR00110">
    <property type="entry name" value="ALPHAAMYLASE"/>
</dbReference>
<dbReference type="Pfam" id="PF00128">
    <property type="entry name" value="Alpha-amylase"/>
    <property type="match status" value="2"/>
</dbReference>
<dbReference type="InterPro" id="IPR013780">
    <property type="entry name" value="Glyco_hydro_b"/>
</dbReference>
<dbReference type="InterPro" id="IPR045857">
    <property type="entry name" value="O16G_dom_2"/>
</dbReference>
<keyword evidence="3" id="KW-0119">Carbohydrate metabolism</keyword>
<dbReference type="SUPFAM" id="SSF51445">
    <property type="entry name" value="(Trans)glycosidases"/>
    <property type="match status" value="1"/>
</dbReference>
<dbReference type="AlphaFoldDB" id="A0A1H5LXV4"/>
<dbReference type="Gene3D" id="2.60.40.1180">
    <property type="entry name" value="Golgi alpha-mannosidase II"/>
    <property type="match status" value="1"/>
</dbReference>
<comment type="catalytic activity">
    <reaction evidence="3">
        <text>Endohydrolysis of (1-&gt;4)-alpha-D-glucosidic linkages in polysaccharides containing three or more (1-&gt;4)-alpha-linked D-glucose units.</text>
        <dbReference type="EC" id="3.2.1.1"/>
    </reaction>
</comment>